<evidence type="ECO:0000313" key="2">
    <source>
        <dbReference type="Proteomes" id="UP000514752"/>
    </source>
</evidence>
<name>A0A7D7N6H4_9NEIS</name>
<dbReference type="RefSeq" id="WP_182122842.1">
    <property type="nucleotide sequence ID" value="NZ_CP059567.1"/>
</dbReference>
<gene>
    <name evidence="1" type="ORF">H3L94_04550</name>
</gene>
<dbReference type="KEGG" id="nsg:H3L94_04550"/>
<sequence length="79" mass="8884">MAKRAFLTNIGKKPLKALYAKDYSGFYQPKCPLSLKQVAKQRSLAAQRAAPRPPFSHQTSIDKVLFKNLNSSSIYAQKK</sequence>
<evidence type="ECO:0000313" key="1">
    <source>
        <dbReference type="EMBL" id="QMT41300.1"/>
    </source>
</evidence>
<proteinExistence type="predicted"/>
<dbReference type="EMBL" id="CP059567">
    <property type="protein sequence ID" value="QMT41300.1"/>
    <property type="molecule type" value="Genomic_DNA"/>
</dbReference>
<accession>A0A7D7N6H4</accession>
<dbReference type="AlphaFoldDB" id="A0A7D7N6H4"/>
<reference evidence="1 2" key="1">
    <citation type="submission" date="2020-07" db="EMBL/GenBank/DDBJ databases">
        <title>Genomic diversity of species in the Neisseriaceae family.</title>
        <authorList>
            <person name="Vincent A.T."/>
            <person name="Bernet E."/>
            <person name="Veyrier F.J."/>
        </authorList>
    </citation>
    <scope>NUCLEOTIDE SEQUENCE [LARGE SCALE GENOMIC DNA]</scope>
    <source>
        <strain evidence="1 2">DSM 22244</strain>
    </source>
</reference>
<protein>
    <submittedName>
        <fullName evidence="1">Uncharacterized protein</fullName>
    </submittedName>
</protein>
<organism evidence="1 2">
    <name type="scientific">Neisseria shayeganii</name>
    <dbReference type="NCBI Taxonomy" id="607712"/>
    <lineage>
        <taxon>Bacteria</taxon>
        <taxon>Pseudomonadati</taxon>
        <taxon>Pseudomonadota</taxon>
        <taxon>Betaproteobacteria</taxon>
        <taxon>Neisseriales</taxon>
        <taxon>Neisseriaceae</taxon>
        <taxon>Neisseria</taxon>
    </lineage>
</organism>
<dbReference type="Proteomes" id="UP000514752">
    <property type="component" value="Chromosome"/>
</dbReference>